<keyword evidence="1" id="KW-0175">Coiled coil</keyword>
<feature type="compositionally biased region" description="Polar residues" evidence="2">
    <location>
        <begin position="72"/>
        <end position="98"/>
    </location>
</feature>
<feature type="compositionally biased region" description="Polar residues" evidence="2">
    <location>
        <begin position="112"/>
        <end position="122"/>
    </location>
</feature>
<name>A0A9P1G0X3_9DINO</name>
<organism evidence="3">
    <name type="scientific">Cladocopium goreaui</name>
    <dbReference type="NCBI Taxonomy" id="2562237"/>
    <lineage>
        <taxon>Eukaryota</taxon>
        <taxon>Sar</taxon>
        <taxon>Alveolata</taxon>
        <taxon>Dinophyceae</taxon>
        <taxon>Suessiales</taxon>
        <taxon>Symbiodiniaceae</taxon>
        <taxon>Cladocopium</taxon>
    </lineage>
</organism>
<evidence type="ECO:0000256" key="2">
    <source>
        <dbReference type="SAM" id="MobiDB-lite"/>
    </source>
</evidence>
<feature type="region of interest" description="Disordered" evidence="2">
    <location>
        <begin position="1"/>
        <end position="132"/>
    </location>
</feature>
<protein>
    <submittedName>
        <fullName evidence="4">R3H domain-containing protein</fullName>
    </submittedName>
</protein>
<evidence type="ECO:0000313" key="5">
    <source>
        <dbReference type="Proteomes" id="UP001152797"/>
    </source>
</evidence>
<comment type="caution">
    <text evidence="3">The sequence shown here is derived from an EMBL/GenBank/DDBJ whole genome shotgun (WGS) entry which is preliminary data.</text>
</comment>
<dbReference type="EMBL" id="CAMXCT010001834">
    <property type="protein sequence ID" value="CAI3993442.1"/>
    <property type="molecule type" value="Genomic_DNA"/>
</dbReference>
<evidence type="ECO:0000313" key="3">
    <source>
        <dbReference type="EMBL" id="CAI3993442.1"/>
    </source>
</evidence>
<reference evidence="3" key="1">
    <citation type="submission" date="2022-10" db="EMBL/GenBank/DDBJ databases">
        <authorList>
            <person name="Chen Y."/>
            <person name="Dougan E. K."/>
            <person name="Chan C."/>
            <person name="Rhodes N."/>
            <person name="Thang M."/>
        </authorList>
    </citation>
    <scope>NUCLEOTIDE SEQUENCE</scope>
</reference>
<evidence type="ECO:0000256" key="1">
    <source>
        <dbReference type="SAM" id="Coils"/>
    </source>
</evidence>
<sequence>MAGIQPTLILAESDTTLDIPSENVRPHVRESSPLPVTSPQHDGPGDRLRLSEESAFGNLPPLEEAATPAGTVGTTRNSLPLPSPGTETSKSRPNSIDATYQEDVAPGWAPGTPSSRKNNSPTKSREKPCSTPFSRSLAMATCSAPERLAEKMVERLQQNCLSEANLGKTSCIWEETLPGGSRKGFSFLVAQAFAVQVKAVGFSSVEWWGGKEFKDTGGKYLVNPIPMYDKYTVKLRVRWVDEAPPRPLSQGEARGVNRGEVNREGRGEGPIVAMMKEVKEVYELQKQLLLQAQAQSKAAQHELRCALLRAERAEQDTRWVAAPLGFSPRREA</sequence>
<accession>A0A9P1G0X3</accession>
<dbReference type="EMBL" id="CAMXCT020001834">
    <property type="protein sequence ID" value="CAL1146817.1"/>
    <property type="molecule type" value="Genomic_DNA"/>
</dbReference>
<gene>
    <name evidence="3" type="ORF">C1SCF055_LOCUS20193</name>
</gene>
<dbReference type="AlphaFoldDB" id="A0A9P1G0X3"/>
<feature type="compositionally biased region" description="Basic and acidic residues" evidence="2">
    <location>
        <begin position="43"/>
        <end position="52"/>
    </location>
</feature>
<dbReference type="EMBL" id="CAMXCT030001834">
    <property type="protein sequence ID" value="CAL4780754.1"/>
    <property type="molecule type" value="Genomic_DNA"/>
</dbReference>
<proteinExistence type="predicted"/>
<dbReference type="Proteomes" id="UP001152797">
    <property type="component" value="Unassembled WGS sequence"/>
</dbReference>
<keyword evidence="5" id="KW-1185">Reference proteome</keyword>
<feature type="coiled-coil region" evidence="1">
    <location>
        <begin position="275"/>
        <end position="316"/>
    </location>
</feature>
<reference evidence="4 5" key="2">
    <citation type="submission" date="2024-05" db="EMBL/GenBank/DDBJ databases">
        <authorList>
            <person name="Chen Y."/>
            <person name="Shah S."/>
            <person name="Dougan E. K."/>
            <person name="Thang M."/>
            <person name="Chan C."/>
        </authorList>
    </citation>
    <scope>NUCLEOTIDE SEQUENCE [LARGE SCALE GENOMIC DNA]</scope>
</reference>
<evidence type="ECO:0000313" key="4">
    <source>
        <dbReference type="EMBL" id="CAL4780754.1"/>
    </source>
</evidence>
<dbReference type="OrthoDB" id="448979at2759"/>